<dbReference type="GO" id="GO:0005509">
    <property type="term" value="F:calcium ion binding"/>
    <property type="evidence" value="ECO:0007669"/>
    <property type="project" value="InterPro"/>
</dbReference>
<dbReference type="InterPro" id="IPR017853">
    <property type="entry name" value="GH"/>
</dbReference>
<dbReference type="SUPFAM" id="SSF49313">
    <property type="entry name" value="Cadherin-like"/>
    <property type="match status" value="1"/>
</dbReference>
<evidence type="ECO:0000313" key="5">
    <source>
        <dbReference type="EMBL" id="RAI72957.1"/>
    </source>
</evidence>
<dbReference type="CDD" id="cd14792">
    <property type="entry name" value="GH27"/>
    <property type="match status" value="1"/>
</dbReference>
<keyword evidence="3 4" id="KW-0326">Glycosidase</keyword>
<dbReference type="InterPro" id="IPR013783">
    <property type="entry name" value="Ig-like_fold"/>
</dbReference>
<evidence type="ECO:0000256" key="1">
    <source>
        <dbReference type="ARBA" id="ARBA00009743"/>
    </source>
</evidence>
<comment type="similarity">
    <text evidence="1 4">Belongs to the glycosyl hydrolase 27 family.</text>
</comment>
<dbReference type="InterPro" id="IPR000111">
    <property type="entry name" value="Glyco_hydro_27/36_CS"/>
</dbReference>
<keyword evidence="4" id="KW-1015">Disulfide bond</keyword>
<dbReference type="GO" id="GO:0005975">
    <property type="term" value="P:carbohydrate metabolic process"/>
    <property type="evidence" value="ECO:0007669"/>
    <property type="project" value="InterPro"/>
</dbReference>
<comment type="catalytic activity">
    <reaction evidence="4">
        <text>Hydrolysis of terminal, non-reducing alpha-D-galactose residues in alpha-D-galactosides, including galactose oligosaccharides, galactomannans and galactolipids.</text>
        <dbReference type="EC" id="3.2.1.22"/>
    </reaction>
</comment>
<dbReference type="Gene3D" id="3.20.20.70">
    <property type="entry name" value="Aldolase class I"/>
    <property type="match status" value="1"/>
</dbReference>
<dbReference type="Pfam" id="PF16499">
    <property type="entry name" value="Melibiase_2"/>
    <property type="match status" value="1"/>
</dbReference>
<evidence type="ECO:0000256" key="3">
    <source>
        <dbReference type="ARBA" id="ARBA00023295"/>
    </source>
</evidence>
<sequence length="331" mass="36608">MDAKLTYSGAMPKTIWSPEDKAAIVKNLAFIRQQNERYPQPRINGAMKVGIRPNTPLYYPVAATGMRPMTFQVTGMPPGLVLDKNTGIIRGKVQKAGDYTLQLTVTNKHGKAQRSLKLLVGDQLALTPPMGYLSWNVVEGLISEPFIRELADAMEQFGLRDVGYQYINMDDCWQGNRDSSGNITPDRFRFPNGMKVVGDYLHAKGFKFGIYSSPGPTTCAGYPGTLNFEESDARTWASWGIDYVKYDGCSVPGERAKELYGLMGNLLKASGRSIVYSGRKDSGAHLWRIGGDLRDQWYIEGRDVGIIQSFEKAIVNASTQQPGAGSIPICW</sequence>
<evidence type="ECO:0000256" key="4">
    <source>
        <dbReference type="RuleBase" id="RU361168"/>
    </source>
</evidence>
<evidence type="ECO:0000256" key="2">
    <source>
        <dbReference type="ARBA" id="ARBA00022801"/>
    </source>
</evidence>
<dbReference type="GO" id="GO:0016020">
    <property type="term" value="C:membrane"/>
    <property type="evidence" value="ECO:0007669"/>
    <property type="project" value="InterPro"/>
</dbReference>
<dbReference type="GO" id="GO:0004557">
    <property type="term" value="F:alpha-galactosidase activity"/>
    <property type="evidence" value="ECO:0007669"/>
    <property type="project" value="UniProtKB-EC"/>
</dbReference>
<reference evidence="5 6" key="1">
    <citation type="submission" date="2018-06" db="EMBL/GenBank/DDBJ databases">
        <title>Spirosoma sp. HMF3257 Genome sequencing and assembly.</title>
        <authorList>
            <person name="Kang H."/>
            <person name="Cha I."/>
            <person name="Kim H."/>
            <person name="Kang J."/>
            <person name="Joh K."/>
        </authorList>
    </citation>
    <scope>NUCLEOTIDE SEQUENCE [LARGE SCALE GENOMIC DNA]</scope>
    <source>
        <strain evidence="5 6">HMF3257</strain>
    </source>
</reference>
<gene>
    <name evidence="5" type="ORF">HMF3257_38160</name>
</gene>
<dbReference type="SUPFAM" id="SSF51445">
    <property type="entry name" value="(Trans)glycosidases"/>
    <property type="match status" value="1"/>
</dbReference>
<dbReference type="AlphaFoldDB" id="A0A327NCM5"/>
<accession>A0A327NCM5</accession>
<name>A0A327NCM5_9BACT</name>
<dbReference type="PROSITE" id="PS00512">
    <property type="entry name" value="ALPHA_GALACTOSIDASE"/>
    <property type="match status" value="1"/>
</dbReference>
<dbReference type="Gene3D" id="2.60.40.10">
    <property type="entry name" value="Immunoglobulins"/>
    <property type="match status" value="1"/>
</dbReference>
<dbReference type="PRINTS" id="PR00740">
    <property type="entry name" value="GLHYDRLASE27"/>
</dbReference>
<evidence type="ECO:0000313" key="6">
    <source>
        <dbReference type="Proteomes" id="UP000249016"/>
    </source>
</evidence>
<protein>
    <recommendedName>
        <fullName evidence="4">Alpha-galactosidase</fullName>
        <ecNumber evidence="4">3.2.1.22</ecNumber>
    </recommendedName>
    <alternativeName>
        <fullName evidence="4">Melibiase</fullName>
    </alternativeName>
</protein>
<dbReference type="EMBL" id="QLII01000003">
    <property type="protein sequence ID" value="RAI72957.1"/>
    <property type="molecule type" value="Genomic_DNA"/>
</dbReference>
<dbReference type="InterPro" id="IPR002241">
    <property type="entry name" value="Glyco_hydro_27"/>
</dbReference>
<proteinExistence type="inferred from homology"/>
<dbReference type="Proteomes" id="UP000249016">
    <property type="component" value="Unassembled WGS sequence"/>
</dbReference>
<dbReference type="PANTHER" id="PTHR11452:SF75">
    <property type="entry name" value="ALPHA-GALACTOSIDASE MEL1"/>
    <property type="match status" value="1"/>
</dbReference>
<dbReference type="InterPro" id="IPR013785">
    <property type="entry name" value="Aldolase_TIM"/>
</dbReference>
<dbReference type="InterPro" id="IPR015919">
    <property type="entry name" value="Cadherin-like_sf"/>
</dbReference>
<dbReference type="OrthoDB" id="9807519at2"/>
<dbReference type="PANTHER" id="PTHR11452">
    <property type="entry name" value="ALPHA-GALACTOSIDASE/ALPHA-N-ACETYLGALACTOSAMINIDASE"/>
    <property type="match status" value="1"/>
</dbReference>
<organism evidence="5 6">
    <name type="scientific">Spirosoma telluris</name>
    <dbReference type="NCBI Taxonomy" id="2183553"/>
    <lineage>
        <taxon>Bacteria</taxon>
        <taxon>Pseudomonadati</taxon>
        <taxon>Bacteroidota</taxon>
        <taxon>Cytophagia</taxon>
        <taxon>Cytophagales</taxon>
        <taxon>Cytophagaceae</taxon>
        <taxon>Spirosoma</taxon>
    </lineage>
</organism>
<keyword evidence="6" id="KW-1185">Reference proteome</keyword>
<dbReference type="Pfam" id="PF05345">
    <property type="entry name" value="He_PIG"/>
    <property type="match status" value="1"/>
</dbReference>
<dbReference type="EC" id="3.2.1.22" evidence="4"/>
<dbReference type="RefSeq" id="WP_111351061.1">
    <property type="nucleotide sequence ID" value="NZ_QLII01000003.1"/>
</dbReference>
<keyword evidence="2 4" id="KW-0378">Hydrolase</keyword>
<comment type="caution">
    <text evidence="5">The sequence shown here is derived from an EMBL/GenBank/DDBJ whole genome shotgun (WGS) entry which is preliminary data.</text>
</comment>